<dbReference type="InterPro" id="IPR029001">
    <property type="entry name" value="ITPase-like_fam"/>
</dbReference>
<sequence length="183" mass="19990">MLEELGVPFEVLDPDIDEKAIRKDSPEDLVMALAHAKADALLERLGPVDEPLYLVTADQVVVYNDTIREKPTSEAEAREFISGYSKAPAKRVGAIVVNNLGTGKTYQSLDYAEVRFQPIPENVIDVLIKEGTVYKIAGGLMVEHELVQPLVTEVYGTMDSIIGLGKHVVAKLLLEAASDVQES</sequence>
<dbReference type="PIRSF" id="PIRSF006305">
    <property type="entry name" value="Maf"/>
    <property type="match status" value="1"/>
</dbReference>
<dbReference type="InterPro" id="IPR003697">
    <property type="entry name" value="Maf-like"/>
</dbReference>
<dbReference type="Proteomes" id="UP001190700">
    <property type="component" value="Unassembled WGS sequence"/>
</dbReference>
<dbReference type="AlphaFoldDB" id="A0AAE0C8A6"/>
<dbReference type="GO" id="GO:0047429">
    <property type="term" value="F:nucleoside triphosphate diphosphatase activity"/>
    <property type="evidence" value="ECO:0007669"/>
    <property type="project" value="InterPro"/>
</dbReference>
<keyword evidence="1" id="KW-0378">Hydrolase</keyword>
<proteinExistence type="predicted"/>
<evidence type="ECO:0000313" key="3">
    <source>
        <dbReference type="Proteomes" id="UP001190700"/>
    </source>
</evidence>
<organism evidence="2 3">
    <name type="scientific">Cymbomonas tetramitiformis</name>
    <dbReference type="NCBI Taxonomy" id="36881"/>
    <lineage>
        <taxon>Eukaryota</taxon>
        <taxon>Viridiplantae</taxon>
        <taxon>Chlorophyta</taxon>
        <taxon>Pyramimonadophyceae</taxon>
        <taxon>Pyramimonadales</taxon>
        <taxon>Pyramimonadaceae</taxon>
        <taxon>Cymbomonas</taxon>
    </lineage>
</organism>
<dbReference type="Gene3D" id="3.90.950.10">
    <property type="match status" value="1"/>
</dbReference>
<gene>
    <name evidence="2" type="ORF">CYMTET_40361</name>
</gene>
<evidence type="ECO:0008006" key="4">
    <source>
        <dbReference type="Google" id="ProtNLM"/>
    </source>
</evidence>
<dbReference type="PANTHER" id="PTHR43213">
    <property type="entry name" value="BIFUNCTIONAL DTTP/UTP PYROPHOSPHATASE/METHYLTRANSFERASE PROTEIN-RELATED"/>
    <property type="match status" value="1"/>
</dbReference>
<keyword evidence="3" id="KW-1185">Reference proteome</keyword>
<evidence type="ECO:0000313" key="2">
    <source>
        <dbReference type="EMBL" id="KAK3250262.1"/>
    </source>
</evidence>
<dbReference type="FunFam" id="3.90.950.10:FF:000008">
    <property type="entry name" value="Maf-like protein, expressed"/>
    <property type="match status" value="1"/>
</dbReference>
<comment type="caution">
    <text evidence="2">The sequence shown here is derived from an EMBL/GenBank/DDBJ whole genome shotgun (WGS) entry which is preliminary data.</text>
</comment>
<protein>
    <recommendedName>
        <fullName evidence="4">Maf-like protein</fullName>
    </recommendedName>
</protein>
<dbReference type="SUPFAM" id="SSF52972">
    <property type="entry name" value="ITPase-like"/>
    <property type="match status" value="1"/>
</dbReference>
<dbReference type="Pfam" id="PF02545">
    <property type="entry name" value="Maf"/>
    <property type="match status" value="1"/>
</dbReference>
<reference evidence="2 3" key="1">
    <citation type="journal article" date="2015" name="Genome Biol. Evol.">
        <title>Comparative Genomics of a Bacterivorous Green Alga Reveals Evolutionary Causalities and Consequences of Phago-Mixotrophic Mode of Nutrition.</title>
        <authorList>
            <person name="Burns J.A."/>
            <person name="Paasch A."/>
            <person name="Narechania A."/>
            <person name="Kim E."/>
        </authorList>
    </citation>
    <scope>NUCLEOTIDE SEQUENCE [LARGE SCALE GENOMIC DNA]</scope>
    <source>
        <strain evidence="2 3">PLY_AMNH</strain>
    </source>
</reference>
<evidence type="ECO:0000256" key="1">
    <source>
        <dbReference type="ARBA" id="ARBA00022801"/>
    </source>
</evidence>
<dbReference type="EMBL" id="LGRX02026812">
    <property type="protein sequence ID" value="KAK3250262.1"/>
    <property type="molecule type" value="Genomic_DNA"/>
</dbReference>
<accession>A0AAE0C8A6</accession>
<name>A0AAE0C8A6_9CHLO</name>
<dbReference type="PANTHER" id="PTHR43213:SF4">
    <property type="entry name" value="7-METHYL-GTP PYROPHOSPHATASE"/>
    <property type="match status" value="1"/>
</dbReference>